<organism evidence="1 2">
    <name type="scientific">Pedobacter heparinus (strain ATCC 13125 / DSM 2366 / CIP 104194 / JCM 7457 / NBRC 12017 / NCIMB 9290 / NRRL B-14731 / HIM 762-3)</name>
    <dbReference type="NCBI Taxonomy" id="485917"/>
    <lineage>
        <taxon>Bacteria</taxon>
        <taxon>Pseudomonadati</taxon>
        <taxon>Bacteroidota</taxon>
        <taxon>Sphingobacteriia</taxon>
        <taxon>Sphingobacteriales</taxon>
        <taxon>Sphingobacteriaceae</taxon>
        <taxon>Pedobacter</taxon>
    </lineage>
</organism>
<dbReference type="KEGG" id="phe:Phep_1503"/>
<evidence type="ECO:0000313" key="2">
    <source>
        <dbReference type="Proteomes" id="UP000000852"/>
    </source>
</evidence>
<dbReference type="eggNOG" id="COG2220">
    <property type="taxonomic scope" value="Bacteria"/>
</dbReference>
<sequence>MGFSQSVPKNYFGNIPGMLEEQTDSLSAVIQQVLKKYPPSINKASSERRLALYEIDGILHDTRLDSTNALRSFIKDRYELALTALRKPAPKKGIQIIKLYNHGFVIRTATVTIGFDLVLRNIRALAKIPEGVLVNAMQMKEIADHCDVLFVSHQHPDHADLRVARLFAAQQKVVYTPPGLWEGESSYIKVLRDTTLLRTKLKLKNGRMLAANVYPGHQGEILNNLYAVTMPEGYTIMHTGDQHAKRDLPWLRKVHELQKIDVLLVNSFIDNFQQTVDESIRPRLVISSHQNELGHTIDHRGPYWLHFRLIKKFKTPTLMMTWGEHYLYP</sequence>
<dbReference type="AlphaFoldDB" id="C6XTT1"/>
<dbReference type="SUPFAM" id="SSF56281">
    <property type="entry name" value="Metallo-hydrolase/oxidoreductase"/>
    <property type="match status" value="1"/>
</dbReference>
<gene>
    <name evidence="1" type="ordered locus">Phep_1503</name>
</gene>
<name>C6XTT1_PEDHD</name>
<proteinExistence type="predicted"/>
<dbReference type="Gene3D" id="3.60.15.10">
    <property type="entry name" value="Ribonuclease Z/Hydroxyacylglutathione hydrolase-like"/>
    <property type="match status" value="1"/>
</dbReference>
<keyword evidence="2" id="KW-1185">Reference proteome</keyword>
<dbReference type="InterPro" id="IPR036866">
    <property type="entry name" value="RibonucZ/Hydroxyglut_hydro"/>
</dbReference>
<dbReference type="STRING" id="485917.Phep_1503"/>
<protein>
    <recommendedName>
        <fullName evidence="3">Metallo-beta-lactamase domain-containing protein</fullName>
    </recommendedName>
</protein>
<evidence type="ECO:0008006" key="3">
    <source>
        <dbReference type="Google" id="ProtNLM"/>
    </source>
</evidence>
<dbReference type="EMBL" id="CP001681">
    <property type="protein sequence ID" value="ACU03717.1"/>
    <property type="molecule type" value="Genomic_DNA"/>
</dbReference>
<dbReference type="Proteomes" id="UP000000852">
    <property type="component" value="Chromosome"/>
</dbReference>
<dbReference type="Pfam" id="PF13483">
    <property type="entry name" value="Lactamase_B_3"/>
    <property type="match status" value="1"/>
</dbReference>
<reference evidence="1 2" key="1">
    <citation type="journal article" date="2009" name="Stand. Genomic Sci.">
        <title>Complete genome sequence of Pedobacter heparinus type strain (HIM 762-3).</title>
        <authorList>
            <person name="Han C."/>
            <person name="Spring S."/>
            <person name="Lapidus A."/>
            <person name="Del Rio T.G."/>
            <person name="Tice H."/>
            <person name="Copeland A."/>
            <person name="Cheng J.F."/>
            <person name="Lucas S."/>
            <person name="Chen F."/>
            <person name="Nolan M."/>
            <person name="Bruce D."/>
            <person name="Goodwin L."/>
            <person name="Pitluck S."/>
            <person name="Ivanova N."/>
            <person name="Mavromatis K."/>
            <person name="Mikhailova N."/>
            <person name="Pati A."/>
            <person name="Chen A."/>
            <person name="Palaniappan K."/>
            <person name="Land M."/>
            <person name="Hauser L."/>
            <person name="Chang Y.J."/>
            <person name="Jeffries C.C."/>
            <person name="Saunders E."/>
            <person name="Chertkov O."/>
            <person name="Brettin T."/>
            <person name="Goker M."/>
            <person name="Rohde M."/>
            <person name="Bristow J."/>
            <person name="Eisen J.A."/>
            <person name="Markowitz V."/>
            <person name="Hugenholtz P."/>
            <person name="Kyrpides N.C."/>
            <person name="Klenk H.P."/>
            <person name="Detter J.C."/>
        </authorList>
    </citation>
    <scope>NUCLEOTIDE SEQUENCE [LARGE SCALE GENOMIC DNA]</scope>
    <source>
        <strain evidence="2">ATCC 13125 / DSM 2366 / CIP 104194 / JCM 7457 / NBRC 12017 / NCIMB 9290 / NRRL B-14731 / HIM 762-3</strain>
    </source>
</reference>
<dbReference type="HOGENOM" id="CLU_857505_0_0_10"/>
<evidence type="ECO:0000313" key="1">
    <source>
        <dbReference type="EMBL" id="ACU03717.1"/>
    </source>
</evidence>
<accession>C6XTT1</accession>